<dbReference type="InterPro" id="IPR051587">
    <property type="entry name" value="Adhesion_GPCR"/>
</dbReference>
<protein>
    <submittedName>
        <fullName evidence="12">Uncharacterized protein</fullName>
    </submittedName>
</protein>
<dbReference type="Gene3D" id="2.60.40.10">
    <property type="entry name" value="Immunoglobulins"/>
    <property type="match status" value="1"/>
</dbReference>
<dbReference type="PANTHER" id="PTHR45813:SF4">
    <property type="entry name" value="ADHESION G PROTEIN-COUPLED RECEPTOR F5"/>
    <property type="match status" value="1"/>
</dbReference>
<dbReference type="GO" id="GO:0016020">
    <property type="term" value="C:membrane"/>
    <property type="evidence" value="ECO:0007669"/>
    <property type="project" value="UniProtKB-SubCell"/>
</dbReference>
<dbReference type="GO" id="GO:0007166">
    <property type="term" value="P:cell surface receptor signaling pathway"/>
    <property type="evidence" value="ECO:0007669"/>
    <property type="project" value="InterPro"/>
</dbReference>
<keyword evidence="7" id="KW-1015">Disulfide bond</keyword>
<reference evidence="12" key="1">
    <citation type="submission" date="2020-10" db="EMBL/GenBank/DDBJ databases">
        <title>Chromosome-scale genome assembly of the Allis shad, Alosa alosa.</title>
        <authorList>
            <person name="Margot Z."/>
            <person name="Christophe K."/>
            <person name="Cabau C."/>
            <person name="Louis A."/>
            <person name="Berthelot C."/>
            <person name="Parey E."/>
            <person name="Roest Crollius H."/>
            <person name="Montfort J."/>
            <person name="Robinson-Rechavi M."/>
            <person name="Bucao C."/>
            <person name="Bouchez O."/>
            <person name="Gislard M."/>
            <person name="Lluch J."/>
            <person name="Milhes M."/>
            <person name="Lampietro C."/>
            <person name="Lopez Roques C."/>
            <person name="Donnadieu C."/>
            <person name="Braasch I."/>
            <person name="Desvignes T."/>
            <person name="Postlethwait J."/>
            <person name="Bobe J."/>
            <person name="Guiguen Y."/>
        </authorList>
    </citation>
    <scope>NUCLEOTIDE SEQUENCE</scope>
    <source>
        <strain evidence="12">M-15738</strain>
        <tissue evidence="12">Blood</tissue>
    </source>
</reference>
<evidence type="ECO:0000256" key="4">
    <source>
        <dbReference type="ARBA" id="ARBA00022729"/>
    </source>
</evidence>
<dbReference type="FunFam" id="1.20.1070.10:FF:000058">
    <property type="entry name" value="Adhesion G protein-coupled receptor F5"/>
    <property type="match status" value="1"/>
</dbReference>
<feature type="transmembrane region" description="Helical" evidence="9">
    <location>
        <begin position="760"/>
        <end position="783"/>
    </location>
</feature>
<evidence type="ECO:0000256" key="5">
    <source>
        <dbReference type="ARBA" id="ARBA00022989"/>
    </source>
</evidence>
<accession>A0AAV6GQ35</accession>
<keyword evidence="4" id="KW-0732">Signal</keyword>
<evidence type="ECO:0000256" key="9">
    <source>
        <dbReference type="SAM" id="Phobius"/>
    </source>
</evidence>
<evidence type="ECO:0000256" key="8">
    <source>
        <dbReference type="ARBA" id="ARBA00023180"/>
    </source>
</evidence>
<sequence length="875" mass="95905">MFTDGYKPNSAAVTGFRPGSVIVDLSLQLTDPNTSFMKANNGIVTDLKNKKYPLADNPFVVSEKTKLRVGSDSLFPQQQMVLKCSGDVSEWRFNGQKISDSTGQITIRNIDSSFNGRYECISNKNSVPYIRWENIDSIKQKPVIQISQDKIVQCENGQRVTLQCCSSTDYEVEMMVERNDNGHLNPAISDNCKYSYSVQNCERAPGKAELSCKVKNPNLQGFGYSSEKVMLTFKNEEFDCRDGNFGAGNDGDVEVGDCEGDEIGSVTAKCSGTTRNWEEQKNNCVLIVIQELEEESQILSAETLPVFVEKLNNITLENEEKITNSTANIKSIVTILNNIANTSKDFTISGDVIEGFINISSIIVSNSTFSTWKVVNNETRNVSALFLGSIEVIVGSLQRDTSFETGTDIIQLRQTFVNSSYSDTLGTNSSAAIFIPEEGNITITTITFSTLNNVLPARNSSDNDSSLSNSINAVVVLLQVNDTISNISLSFDLINETLGNPQCVFWNFELFDGFWDSFGCELTSFVNNTVTCECNHTTSFSILMSPSIPPGIKSLLDFITYIGVGISLASLIICLIIEGVIWKSMTRNDTSYMRHVCVVNVAVSLLIADIWFIIGADISDSQSVAERPCTAATFFIHFFYLAMFFWMLVSALLLFYRTVMVLSQMSRSTMLAIAFSLGYGAPLIIAVVTVAATAGGGGYIRENQICWLNWNKTKALLAFVIPALTIVAINLLVMIVVLFKMLKRGVGNTTQNNDRHTLVVLARCVTILTPLFGLTWGFGIGIMAAPEAIGLHVVFAVLNSLQGFFILVFGTLLDSKIREALTGRWRVPSSDSGGTRSTTAGTSSTILDFFRRIQRRNVYNVSGLGSGSAVNSGTG</sequence>
<evidence type="ECO:0000256" key="3">
    <source>
        <dbReference type="ARBA" id="ARBA00022692"/>
    </source>
</evidence>
<evidence type="ECO:0000256" key="7">
    <source>
        <dbReference type="ARBA" id="ARBA00023157"/>
    </source>
</evidence>
<dbReference type="Gene3D" id="1.20.1070.10">
    <property type="entry name" value="Rhodopsin 7-helix transmembrane proteins"/>
    <property type="match status" value="1"/>
</dbReference>
<dbReference type="InterPro" id="IPR000832">
    <property type="entry name" value="GPCR_2_secretin-like"/>
</dbReference>
<dbReference type="GO" id="GO:0007189">
    <property type="term" value="P:adenylate cyclase-activating G protein-coupled receptor signaling pathway"/>
    <property type="evidence" value="ECO:0007669"/>
    <property type="project" value="TreeGrafter"/>
</dbReference>
<feature type="domain" description="GAIN-B" evidence="10">
    <location>
        <begin position="401"/>
        <end position="550"/>
    </location>
</feature>
<feature type="transmembrane region" description="Helical" evidence="9">
    <location>
        <begin position="789"/>
        <end position="813"/>
    </location>
</feature>
<feature type="transmembrane region" description="Helical" evidence="9">
    <location>
        <begin position="634"/>
        <end position="656"/>
    </location>
</feature>
<evidence type="ECO:0000313" key="13">
    <source>
        <dbReference type="Proteomes" id="UP000823561"/>
    </source>
</evidence>
<evidence type="ECO:0000256" key="6">
    <source>
        <dbReference type="ARBA" id="ARBA00023136"/>
    </source>
</evidence>
<dbReference type="Gene3D" id="2.60.220.50">
    <property type="match status" value="1"/>
</dbReference>
<dbReference type="PANTHER" id="PTHR45813">
    <property type="entry name" value="IG-LIKE DOMAIN-CONTAINING PROTEIN"/>
    <property type="match status" value="1"/>
</dbReference>
<evidence type="ECO:0000259" key="11">
    <source>
        <dbReference type="PROSITE" id="PS50261"/>
    </source>
</evidence>
<keyword evidence="13" id="KW-1185">Reference proteome</keyword>
<dbReference type="PROSITE" id="PS50261">
    <property type="entry name" value="G_PROTEIN_RECEP_F2_4"/>
    <property type="match status" value="1"/>
</dbReference>
<evidence type="ECO:0000256" key="2">
    <source>
        <dbReference type="ARBA" id="ARBA00007343"/>
    </source>
</evidence>
<feature type="transmembrane region" description="Helical" evidence="9">
    <location>
        <begin position="715"/>
        <end position="739"/>
    </location>
</feature>
<feature type="transmembrane region" description="Helical" evidence="9">
    <location>
        <begin position="592"/>
        <end position="614"/>
    </location>
</feature>
<dbReference type="CDD" id="cd15932">
    <property type="entry name" value="7tmB2_GPR116-like_Adhesion_VI"/>
    <property type="match status" value="1"/>
</dbReference>
<dbReference type="Pfam" id="PF01825">
    <property type="entry name" value="GPS"/>
    <property type="match status" value="1"/>
</dbReference>
<feature type="domain" description="G-protein coupled receptors family 2 profile 2" evidence="11">
    <location>
        <begin position="556"/>
        <end position="814"/>
    </location>
</feature>
<dbReference type="InterPro" id="IPR000203">
    <property type="entry name" value="GPS"/>
</dbReference>
<keyword evidence="6 9" id="KW-0472">Membrane</keyword>
<proteinExistence type="inferred from homology"/>
<dbReference type="InterPro" id="IPR008078">
    <property type="entry name" value="GPCR_2_Ig-hepta-like_rcpt"/>
</dbReference>
<dbReference type="InterPro" id="IPR046338">
    <property type="entry name" value="GAIN_dom_sf"/>
</dbReference>
<evidence type="ECO:0000259" key="10">
    <source>
        <dbReference type="PROSITE" id="PS50221"/>
    </source>
</evidence>
<comment type="subcellular location">
    <subcellularLocation>
        <location evidence="1">Membrane</location>
        <topology evidence="1">Multi-pass membrane protein</topology>
    </subcellularLocation>
</comment>
<dbReference type="Pfam" id="PF00002">
    <property type="entry name" value="7tm_2"/>
    <property type="match status" value="1"/>
</dbReference>
<dbReference type="PROSITE" id="PS50221">
    <property type="entry name" value="GAIN_B"/>
    <property type="match status" value="1"/>
</dbReference>
<keyword evidence="8" id="KW-0325">Glycoprotein</keyword>
<comment type="caution">
    <text evidence="12">The sequence shown here is derived from an EMBL/GenBank/DDBJ whole genome shotgun (WGS) entry which is preliminary data.</text>
</comment>
<organism evidence="12 13">
    <name type="scientific">Alosa alosa</name>
    <name type="common">allis shad</name>
    <dbReference type="NCBI Taxonomy" id="278164"/>
    <lineage>
        <taxon>Eukaryota</taxon>
        <taxon>Metazoa</taxon>
        <taxon>Chordata</taxon>
        <taxon>Craniata</taxon>
        <taxon>Vertebrata</taxon>
        <taxon>Euteleostomi</taxon>
        <taxon>Actinopterygii</taxon>
        <taxon>Neopterygii</taxon>
        <taxon>Teleostei</taxon>
        <taxon>Clupei</taxon>
        <taxon>Clupeiformes</taxon>
        <taxon>Clupeoidei</taxon>
        <taxon>Clupeidae</taxon>
        <taxon>Alosa</taxon>
    </lineage>
</organism>
<gene>
    <name evidence="12" type="ORF">AALO_G00111690</name>
</gene>
<dbReference type="InterPro" id="IPR057244">
    <property type="entry name" value="GAIN_B"/>
</dbReference>
<dbReference type="InterPro" id="IPR013783">
    <property type="entry name" value="Ig-like_fold"/>
</dbReference>
<keyword evidence="5 9" id="KW-1133">Transmembrane helix</keyword>
<dbReference type="EMBL" id="JADWDJ010000008">
    <property type="protein sequence ID" value="KAG5276944.1"/>
    <property type="molecule type" value="Genomic_DNA"/>
</dbReference>
<dbReference type="SMART" id="SM00303">
    <property type="entry name" value="GPS"/>
    <property type="match status" value="1"/>
</dbReference>
<feature type="transmembrane region" description="Helical" evidence="9">
    <location>
        <begin position="558"/>
        <end position="580"/>
    </location>
</feature>
<name>A0AAV6GQ35_9TELE</name>
<keyword evidence="3 9" id="KW-0812">Transmembrane</keyword>
<feature type="transmembrane region" description="Helical" evidence="9">
    <location>
        <begin position="668"/>
        <end position="695"/>
    </location>
</feature>
<dbReference type="PRINTS" id="PR00249">
    <property type="entry name" value="GPCRSECRETIN"/>
</dbReference>
<dbReference type="InterPro" id="IPR017981">
    <property type="entry name" value="GPCR_2-like_7TM"/>
</dbReference>
<dbReference type="Proteomes" id="UP000823561">
    <property type="component" value="Chromosome 8"/>
</dbReference>
<dbReference type="AlphaFoldDB" id="A0AAV6GQ35"/>
<comment type="similarity">
    <text evidence="2">Belongs to the G-protein coupled receptor 2 family. Adhesion G-protein coupled receptor (ADGR) subfamily.</text>
</comment>
<dbReference type="PRINTS" id="PR01695">
    <property type="entry name" value="IGHEPTARCPTR"/>
</dbReference>
<evidence type="ECO:0000313" key="12">
    <source>
        <dbReference type="EMBL" id="KAG5276944.1"/>
    </source>
</evidence>
<dbReference type="GO" id="GO:0004930">
    <property type="term" value="F:G protein-coupled receptor activity"/>
    <property type="evidence" value="ECO:0007669"/>
    <property type="project" value="InterPro"/>
</dbReference>
<evidence type="ECO:0000256" key="1">
    <source>
        <dbReference type="ARBA" id="ARBA00004141"/>
    </source>
</evidence>